<comment type="caution">
    <text evidence="1">The sequence shown here is derived from an EMBL/GenBank/DDBJ whole genome shotgun (WGS) entry which is preliminary data.</text>
</comment>
<evidence type="ECO:0000313" key="1">
    <source>
        <dbReference type="EMBL" id="GFT13330.1"/>
    </source>
</evidence>
<organism evidence="1 2">
    <name type="scientific">Nephila pilipes</name>
    <name type="common">Giant wood spider</name>
    <name type="synonym">Nephila maculata</name>
    <dbReference type="NCBI Taxonomy" id="299642"/>
    <lineage>
        <taxon>Eukaryota</taxon>
        <taxon>Metazoa</taxon>
        <taxon>Ecdysozoa</taxon>
        <taxon>Arthropoda</taxon>
        <taxon>Chelicerata</taxon>
        <taxon>Arachnida</taxon>
        <taxon>Araneae</taxon>
        <taxon>Araneomorphae</taxon>
        <taxon>Entelegynae</taxon>
        <taxon>Araneoidea</taxon>
        <taxon>Nephilidae</taxon>
        <taxon>Nephila</taxon>
    </lineage>
</organism>
<keyword evidence="2" id="KW-1185">Reference proteome</keyword>
<dbReference type="Proteomes" id="UP000887013">
    <property type="component" value="Unassembled WGS sequence"/>
</dbReference>
<protein>
    <submittedName>
        <fullName evidence="1">Uncharacterized protein</fullName>
    </submittedName>
</protein>
<name>A0A8X6TIZ6_NEPPI</name>
<dbReference type="AlphaFoldDB" id="A0A8X6TIZ6"/>
<sequence>MANLFFSLSIIRPMELNLDILGEFTTILRLLDKRFQLLRRCDYVLFLTLILISISPSFHNKLIFLQLYQSTWHCLIIFVVNVLLEPSLEA</sequence>
<accession>A0A8X6TIZ6</accession>
<proteinExistence type="predicted"/>
<evidence type="ECO:0000313" key="2">
    <source>
        <dbReference type="Proteomes" id="UP000887013"/>
    </source>
</evidence>
<gene>
    <name evidence="1" type="ORF">NPIL_521241</name>
</gene>
<dbReference type="EMBL" id="BMAW01104236">
    <property type="protein sequence ID" value="GFT13330.1"/>
    <property type="molecule type" value="Genomic_DNA"/>
</dbReference>
<reference evidence="1" key="1">
    <citation type="submission" date="2020-08" db="EMBL/GenBank/DDBJ databases">
        <title>Multicomponent nature underlies the extraordinary mechanical properties of spider dragline silk.</title>
        <authorList>
            <person name="Kono N."/>
            <person name="Nakamura H."/>
            <person name="Mori M."/>
            <person name="Yoshida Y."/>
            <person name="Ohtoshi R."/>
            <person name="Malay A.D."/>
            <person name="Moran D.A.P."/>
            <person name="Tomita M."/>
            <person name="Numata K."/>
            <person name="Arakawa K."/>
        </authorList>
    </citation>
    <scope>NUCLEOTIDE SEQUENCE</scope>
</reference>